<dbReference type="CDD" id="cd14947">
    <property type="entry name" value="NBR1_like"/>
    <property type="match status" value="1"/>
</dbReference>
<keyword evidence="3" id="KW-1185">Reference proteome</keyword>
<dbReference type="PANTHER" id="PTHR20930:SF0">
    <property type="entry name" value="PROTEIN ILRUN"/>
    <property type="match status" value="1"/>
</dbReference>
<dbReference type="Gene3D" id="1.10.260.40">
    <property type="entry name" value="lambda repressor-like DNA-binding domains"/>
    <property type="match status" value="1"/>
</dbReference>
<dbReference type="Pfam" id="PF13443">
    <property type="entry name" value="HTH_26"/>
    <property type="match status" value="1"/>
</dbReference>
<protein>
    <submittedName>
        <fullName evidence="2">Helix-turn-helix domain protein</fullName>
    </submittedName>
</protein>
<dbReference type="Proteomes" id="UP000005317">
    <property type="component" value="Unassembled WGS sequence"/>
</dbReference>
<dbReference type="GO" id="GO:0003677">
    <property type="term" value="F:DNA binding"/>
    <property type="evidence" value="ECO:0007669"/>
    <property type="project" value="InterPro"/>
</dbReference>
<dbReference type="InterPro" id="IPR001387">
    <property type="entry name" value="Cro/C1-type_HTH"/>
</dbReference>
<gene>
    <name evidence="2" type="ORF">Thini_2841</name>
</gene>
<reference evidence="3" key="1">
    <citation type="journal article" date="2011" name="Stand. Genomic Sci.">
        <title>Genome sequence of the filamentous, gliding Thiothrix nivea neotype strain (JP2(T)).</title>
        <authorList>
            <person name="Lapidus A."/>
            <person name="Nolan M."/>
            <person name="Lucas S."/>
            <person name="Glavina Del Rio T."/>
            <person name="Tice H."/>
            <person name="Cheng J.F."/>
            <person name="Tapia R."/>
            <person name="Han C."/>
            <person name="Goodwin L."/>
            <person name="Pitluck S."/>
            <person name="Liolios K."/>
            <person name="Pagani I."/>
            <person name="Ivanova N."/>
            <person name="Huntemann M."/>
            <person name="Mavromatis K."/>
            <person name="Mikhailova N."/>
            <person name="Pati A."/>
            <person name="Chen A."/>
            <person name="Palaniappan K."/>
            <person name="Land M."/>
            <person name="Brambilla E.M."/>
            <person name="Rohde M."/>
            <person name="Abt B."/>
            <person name="Verbarg S."/>
            <person name="Goker M."/>
            <person name="Bristow J."/>
            <person name="Eisen J.A."/>
            <person name="Markowitz V."/>
            <person name="Hugenholtz P."/>
            <person name="Kyrpides N.C."/>
            <person name="Klenk H.P."/>
            <person name="Woyke T."/>
        </authorList>
    </citation>
    <scope>NUCLEOTIDE SEQUENCE [LARGE SCALE GENOMIC DNA]</scope>
    <source>
        <strain evidence="3">ATCC 35100 / DSM 5205 / JP2</strain>
    </source>
</reference>
<dbReference type="SUPFAM" id="SSF47413">
    <property type="entry name" value="lambda repressor-like DNA-binding domains"/>
    <property type="match status" value="1"/>
</dbReference>
<name>A0A656HK30_THINJ</name>
<evidence type="ECO:0000313" key="3">
    <source>
        <dbReference type="Proteomes" id="UP000005317"/>
    </source>
</evidence>
<organism evidence="2 3">
    <name type="scientific">Thiothrix nivea (strain ATCC 35100 / DSM 5205 / JP2)</name>
    <dbReference type="NCBI Taxonomy" id="870187"/>
    <lineage>
        <taxon>Bacteria</taxon>
        <taxon>Pseudomonadati</taxon>
        <taxon>Pseudomonadota</taxon>
        <taxon>Gammaproteobacteria</taxon>
        <taxon>Thiotrichales</taxon>
        <taxon>Thiotrichaceae</taxon>
        <taxon>Thiothrix</taxon>
    </lineage>
</organism>
<dbReference type="Gene3D" id="2.60.40.10">
    <property type="entry name" value="Immunoglobulins"/>
    <property type="match status" value="1"/>
</dbReference>
<dbReference type="PROSITE" id="PS50943">
    <property type="entry name" value="HTH_CROC1"/>
    <property type="match status" value="1"/>
</dbReference>
<accession>A0A656HK30</accession>
<dbReference type="RefSeq" id="WP_002709281.1">
    <property type="nucleotide sequence ID" value="NZ_JH651384.1"/>
</dbReference>
<evidence type="ECO:0000259" key="1">
    <source>
        <dbReference type="PROSITE" id="PS50943"/>
    </source>
</evidence>
<proteinExistence type="predicted"/>
<feature type="domain" description="HTH cro/C1-type" evidence="1">
    <location>
        <begin position="10"/>
        <end position="66"/>
    </location>
</feature>
<evidence type="ECO:0000313" key="2">
    <source>
        <dbReference type="EMBL" id="EIJ35375.1"/>
    </source>
</evidence>
<dbReference type="OrthoDB" id="166850at2"/>
<dbReference type="CDD" id="cd00093">
    <property type="entry name" value="HTH_XRE"/>
    <property type="match status" value="1"/>
</dbReference>
<dbReference type="EMBL" id="JH651384">
    <property type="protein sequence ID" value="EIJ35375.1"/>
    <property type="molecule type" value="Genomic_DNA"/>
</dbReference>
<dbReference type="Pfam" id="PF16158">
    <property type="entry name" value="N_BRCA1_IG"/>
    <property type="match status" value="1"/>
</dbReference>
<dbReference type="PANTHER" id="PTHR20930">
    <property type="entry name" value="OVARIAN CARCINOMA ANTIGEN CA125-RELATED"/>
    <property type="match status" value="1"/>
</dbReference>
<dbReference type="AlphaFoldDB" id="A0A656HK30"/>
<dbReference type="SMART" id="SM00530">
    <property type="entry name" value="HTH_XRE"/>
    <property type="match status" value="1"/>
</dbReference>
<dbReference type="InterPro" id="IPR010982">
    <property type="entry name" value="Lambda_DNA-bd_dom_sf"/>
</dbReference>
<sequence length="206" mass="23048">MSAFEVADYMRVRLKSLKMTTTEAARRSGISRQTWHKLLRADISEARLSTLVKVAETLEAHPLSMLRIYFNESLDKKTGRSSKQAKGDNKFAYGFVGDVTCPDNSVVQTALEFEKIWEVANLGSEPWIGWQLQCMDEPQQAALTPLSKSIPIPDTQPGEHARLGVHFRAPDVACHAISHWKCVNANGEVVFPRLSGLYCMVKVVDE</sequence>
<dbReference type="InterPro" id="IPR032350">
    <property type="entry name" value="Nbr1_FW"/>
</dbReference>
<dbReference type="InterPro" id="IPR013783">
    <property type="entry name" value="Ig-like_fold"/>
</dbReference>